<accession>A0ABP0SV71</accession>
<dbReference type="InterPro" id="IPR051872">
    <property type="entry name" value="Cytochrome_b5/Flavoprotein_Rdt"/>
</dbReference>
<comment type="caution">
    <text evidence="5">The sequence shown here is derived from an EMBL/GenBank/DDBJ whole genome shotgun (WGS) entry which is preliminary data.</text>
</comment>
<organism evidence="5 6">
    <name type="scientific">Durusdinium trenchii</name>
    <dbReference type="NCBI Taxonomy" id="1381693"/>
    <lineage>
        <taxon>Eukaryota</taxon>
        <taxon>Sar</taxon>
        <taxon>Alveolata</taxon>
        <taxon>Dinophyceae</taxon>
        <taxon>Suessiales</taxon>
        <taxon>Symbiodiniaceae</taxon>
        <taxon>Durusdinium</taxon>
    </lineage>
</organism>
<dbReference type="InterPro" id="IPR001199">
    <property type="entry name" value="Cyt_B5-like_heme/steroid-bd"/>
</dbReference>
<dbReference type="Pfam" id="PF00173">
    <property type="entry name" value="Cyt-b5"/>
    <property type="match status" value="1"/>
</dbReference>
<name>A0ABP0SV71_9DINO</name>
<keyword evidence="2" id="KW-0479">Metal-binding</keyword>
<feature type="domain" description="Cytochrome b5 heme-binding" evidence="4">
    <location>
        <begin position="18"/>
        <end position="77"/>
    </location>
</feature>
<dbReference type="PANTHER" id="PTHR46237">
    <property type="entry name" value="CYTOCHROME B5 REDUCTASE 4 FAMILY MEMBER"/>
    <property type="match status" value="1"/>
</dbReference>
<dbReference type="InterPro" id="IPR036400">
    <property type="entry name" value="Cyt_B5-like_heme/steroid_sf"/>
</dbReference>
<sequence length="108" mass="11795">MGQGNSQTFGLSPPSCLRFTIRPEEVATHQTEDDCWVIVGNLVLDCTEYLAQHPGGKQAILNCAGTDATTIFDLVHHRGIIKKYGLREGTIALKGVIKRRVALSLQTC</sequence>
<keyword evidence="6" id="KW-1185">Reference proteome</keyword>
<dbReference type="PROSITE" id="PS50255">
    <property type="entry name" value="CYTOCHROME_B5_2"/>
    <property type="match status" value="1"/>
</dbReference>
<gene>
    <name evidence="5" type="ORF">CCMP2556_LOCUS53932</name>
</gene>
<dbReference type="EMBL" id="CAXAMN010028362">
    <property type="protein sequence ID" value="CAK9116317.1"/>
    <property type="molecule type" value="Genomic_DNA"/>
</dbReference>
<dbReference type="Gene3D" id="3.10.120.10">
    <property type="entry name" value="Cytochrome b5-like heme/steroid binding domain"/>
    <property type="match status" value="1"/>
</dbReference>
<evidence type="ECO:0000259" key="4">
    <source>
        <dbReference type="PROSITE" id="PS50255"/>
    </source>
</evidence>
<evidence type="ECO:0000313" key="5">
    <source>
        <dbReference type="EMBL" id="CAK9116317.1"/>
    </source>
</evidence>
<dbReference type="SMART" id="SM01117">
    <property type="entry name" value="Cyt-b5"/>
    <property type="match status" value="1"/>
</dbReference>
<evidence type="ECO:0000256" key="2">
    <source>
        <dbReference type="ARBA" id="ARBA00022723"/>
    </source>
</evidence>
<dbReference type="SUPFAM" id="SSF55856">
    <property type="entry name" value="Cytochrome b5-like heme/steroid binding domain"/>
    <property type="match status" value="1"/>
</dbReference>
<reference evidence="5 6" key="1">
    <citation type="submission" date="2024-02" db="EMBL/GenBank/DDBJ databases">
        <authorList>
            <person name="Chen Y."/>
            <person name="Shah S."/>
            <person name="Dougan E. K."/>
            <person name="Thang M."/>
            <person name="Chan C."/>
        </authorList>
    </citation>
    <scope>NUCLEOTIDE SEQUENCE [LARGE SCALE GENOMIC DNA]</scope>
</reference>
<dbReference type="Proteomes" id="UP001642484">
    <property type="component" value="Unassembled WGS sequence"/>
</dbReference>
<evidence type="ECO:0000256" key="3">
    <source>
        <dbReference type="ARBA" id="ARBA00023004"/>
    </source>
</evidence>
<keyword evidence="1" id="KW-0349">Heme</keyword>
<evidence type="ECO:0000313" key="6">
    <source>
        <dbReference type="Proteomes" id="UP001642484"/>
    </source>
</evidence>
<protein>
    <recommendedName>
        <fullName evidence="4">Cytochrome b5 heme-binding domain-containing protein</fullName>
    </recommendedName>
</protein>
<keyword evidence="3" id="KW-0408">Iron</keyword>
<evidence type="ECO:0000256" key="1">
    <source>
        <dbReference type="ARBA" id="ARBA00022617"/>
    </source>
</evidence>
<proteinExistence type="predicted"/>
<dbReference type="PANTHER" id="PTHR46237:SF1">
    <property type="entry name" value="CYTOCHROME B5 REDUCTASE 4"/>
    <property type="match status" value="1"/>
</dbReference>